<reference evidence="1" key="1">
    <citation type="journal article" date="2012" name="Science">
        <title>Fermentation, hydrogen, and sulfur metabolism in multiple uncultivated bacterial phyla.</title>
        <authorList>
            <person name="Wrighton K.C."/>
            <person name="Thomas B.C."/>
            <person name="Sharon I."/>
            <person name="Miller C.S."/>
            <person name="Castelle C.J."/>
            <person name="VerBerkmoes N.C."/>
            <person name="Wilkins M.J."/>
            <person name="Hettich R.L."/>
            <person name="Lipton M.S."/>
            <person name="Williams K.H."/>
            <person name="Long P.E."/>
            <person name="Banfield J.F."/>
        </authorList>
    </citation>
    <scope>NUCLEOTIDE SEQUENCE [LARGE SCALE GENOMIC DNA]</scope>
</reference>
<feature type="non-terminal residue" evidence="1">
    <location>
        <position position="1"/>
    </location>
</feature>
<proteinExistence type="predicted"/>
<accession>K1XJF6</accession>
<gene>
    <name evidence="1" type="ORF">ACD_78C00031G0001</name>
</gene>
<comment type="caution">
    <text evidence="1">The sequence shown here is derived from an EMBL/GenBank/DDBJ whole genome shotgun (WGS) entry which is preliminary data.</text>
</comment>
<organism evidence="1">
    <name type="scientific">uncultured bacterium</name>
    <name type="common">gcode 4</name>
    <dbReference type="NCBI Taxonomy" id="1234023"/>
    <lineage>
        <taxon>Bacteria</taxon>
        <taxon>environmental samples</taxon>
    </lineage>
</organism>
<evidence type="ECO:0000313" key="1">
    <source>
        <dbReference type="EMBL" id="EKD30500.1"/>
    </source>
</evidence>
<dbReference type="EMBL" id="AMFJ01034031">
    <property type="protein sequence ID" value="EKD30500.1"/>
    <property type="molecule type" value="Genomic_DNA"/>
</dbReference>
<protein>
    <submittedName>
        <fullName evidence="1">Uncharacterized protein</fullName>
    </submittedName>
</protein>
<dbReference type="AlphaFoldDB" id="K1XJF6"/>
<sequence length="89" mass="10330">ITESRNGKSESDMMLGMDRFIEIIENTPVKTAQGVFNNITIELSRFMGYGHRQFDDITLICMHYKGDKPVENNVSPEIGSQFITEWNWR</sequence>
<name>K1XJF6_9BACT</name>